<dbReference type="GO" id="GO:0046872">
    <property type="term" value="F:metal ion binding"/>
    <property type="evidence" value="ECO:0007669"/>
    <property type="project" value="UniProtKB-KW"/>
</dbReference>
<dbReference type="InterPro" id="IPR010023">
    <property type="entry name" value="KdsC_fam"/>
</dbReference>
<evidence type="ECO:0000256" key="11">
    <source>
        <dbReference type="PIRSR" id="PIRSR006118-2"/>
    </source>
</evidence>
<evidence type="ECO:0000313" key="13">
    <source>
        <dbReference type="Proteomes" id="UP000196138"/>
    </source>
</evidence>
<evidence type="ECO:0000256" key="5">
    <source>
        <dbReference type="ARBA" id="ARBA00013066"/>
    </source>
</evidence>
<keyword evidence="13" id="KW-1185">Reference proteome</keyword>
<dbReference type="SUPFAM" id="SSF56784">
    <property type="entry name" value="HAD-like"/>
    <property type="match status" value="1"/>
</dbReference>
<dbReference type="EC" id="3.1.3.45" evidence="5"/>
<feature type="binding site" evidence="11">
    <location>
        <position position="30"/>
    </location>
    <ligand>
        <name>Mg(2+)</name>
        <dbReference type="ChEBI" id="CHEBI:18420"/>
    </ligand>
</feature>
<feature type="binding site" evidence="11">
    <location>
        <position position="123"/>
    </location>
    <ligand>
        <name>Mg(2+)</name>
        <dbReference type="ChEBI" id="CHEBI:18420"/>
    </ligand>
</feature>
<dbReference type="SFLD" id="SFLDG01138">
    <property type="entry name" value="C1.6.2:_Deoxy-d-mannose-octulo"/>
    <property type="match status" value="1"/>
</dbReference>
<dbReference type="OrthoDB" id="9805604at2"/>
<dbReference type="RefSeq" id="WP_087275631.1">
    <property type="nucleotide sequence ID" value="NZ_CP021455.1"/>
</dbReference>
<dbReference type="AlphaFoldDB" id="A0A1Y0EIR3"/>
<dbReference type="PIRSF" id="PIRSF006118">
    <property type="entry name" value="KDO8-P_Ptase"/>
    <property type="match status" value="1"/>
</dbReference>
<evidence type="ECO:0000256" key="2">
    <source>
        <dbReference type="ARBA" id="ARBA00001946"/>
    </source>
</evidence>
<dbReference type="Pfam" id="PF08282">
    <property type="entry name" value="Hydrolase_3"/>
    <property type="match status" value="1"/>
</dbReference>
<organism evidence="12 13">
    <name type="scientific">Comamonas serinivorans</name>
    <dbReference type="NCBI Taxonomy" id="1082851"/>
    <lineage>
        <taxon>Bacteria</taxon>
        <taxon>Pseudomonadati</taxon>
        <taxon>Pseudomonadota</taxon>
        <taxon>Betaproteobacteria</taxon>
        <taxon>Burkholderiales</taxon>
        <taxon>Comamonadaceae</taxon>
        <taxon>Comamonas</taxon>
    </lineage>
</organism>
<evidence type="ECO:0000256" key="7">
    <source>
        <dbReference type="ARBA" id="ARBA00022723"/>
    </source>
</evidence>
<evidence type="ECO:0000256" key="3">
    <source>
        <dbReference type="ARBA" id="ARBA00005893"/>
    </source>
</evidence>
<comment type="cofactor">
    <cofactor evidence="2 11">
        <name>Mg(2+)</name>
        <dbReference type="ChEBI" id="CHEBI:18420"/>
    </cofactor>
</comment>
<proteinExistence type="inferred from homology"/>
<sequence length="190" mass="20578">MNASFPLQAAIHHPPELLMQAQGVRAVIFDVDGVLTDGGLYYGESGELFKRFHVLDGLGLKQIVQEDIVPIVITGRDSKALRARLNALGITEARYGVEDKLAEAEALLKSLGLGWHEVAVMGDDWPDLPLMVRAALSAAPANAHPQVQSQVHFVTRLQGGHGAARELCDLLLIARGAYVRQLDELLEGKS</sequence>
<dbReference type="EMBL" id="CP021455">
    <property type="protein sequence ID" value="ARU03311.1"/>
    <property type="molecule type" value="Genomic_DNA"/>
</dbReference>
<feature type="binding site" evidence="11">
    <location>
        <position position="32"/>
    </location>
    <ligand>
        <name>substrate</name>
    </ligand>
</feature>
<keyword evidence="9 11" id="KW-0460">Magnesium</keyword>
<evidence type="ECO:0000256" key="6">
    <source>
        <dbReference type="ARBA" id="ARBA00020092"/>
    </source>
</evidence>
<dbReference type="FunFam" id="3.40.50.1000:FF:000029">
    <property type="entry name" value="3-deoxy-D-manno-octulosonate 8-phosphate phosphatase KdsC"/>
    <property type="match status" value="1"/>
</dbReference>
<keyword evidence="7 11" id="KW-0479">Metal-binding</keyword>
<evidence type="ECO:0000256" key="10">
    <source>
        <dbReference type="ARBA" id="ARBA00031051"/>
    </source>
</evidence>
<evidence type="ECO:0000256" key="9">
    <source>
        <dbReference type="ARBA" id="ARBA00022842"/>
    </source>
</evidence>
<dbReference type="SFLD" id="SFLDS00003">
    <property type="entry name" value="Haloacid_Dehalogenase"/>
    <property type="match status" value="1"/>
</dbReference>
<evidence type="ECO:0000256" key="8">
    <source>
        <dbReference type="ARBA" id="ARBA00022801"/>
    </source>
</evidence>
<evidence type="ECO:0000256" key="4">
    <source>
        <dbReference type="ARBA" id="ARBA00011881"/>
    </source>
</evidence>
<dbReference type="GO" id="GO:0008781">
    <property type="term" value="F:N-acylneuraminate cytidylyltransferase activity"/>
    <property type="evidence" value="ECO:0007669"/>
    <property type="project" value="TreeGrafter"/>
</dbReference>
<reference evidence="12 13" key="1">
    <citation type="submission" date="2017-05" db="EMBL/GenBank/DDBJ databases">
        <authorList>
            <person name="Song R."/>
            <person name="Chenine A.L."/>
            <person name="Ruprecht R.M."/>
        </authorList>
    </citation>
    <scope>NUCLEOTIDE SEQUENCE [LARGE SCALE GENOMIC DNA]</scope>
    <source>
        <strain evidence="12 13">DSM 26136</strain>
    </source>
</reference>
<accession>A0A1Y0EIR3</accession>
<dbReference type="InterPro" id="IPR036412">
    <property type="entry name" value="HAD-like_sf"/>
</dbReference>
<dbReference type="InterPro" id="IPR050793">
    <property type="entry name" value="CMP-NeuNAc_synthase"/>
</dbReference>
<dbReference type="InterPro" id="IPR023214">
    <property type="entry name" value="HAD_sf"/>
</dbReference>
<comment type="catalytic activity">
    <reaction evidence="1">
        <text>3-deoxy-alpha-D-manno-2-octulosonate-8-phosphate + H2O = 3-deoxy-alpha-D-manno-oct-2-ulosonate + phosphate</text>
        <dbReference type="Rhea" id="RHEA:11500"/>
        <dbReference type="ChEBI" id="CHEBI:15377"/>
        <dbReference type="ChEBI" id="CHEBI:43474"/>
        <dbReference type="ChEBI" id="CHEBI:85985"/>
        <dbReference type="ChEBI" id="CHEBI:85986"/>
        <dbReference type="EC" id="3.1.3.45"/>
    </reaction>
</comment>
<evidence type="ECO:0000256" key="1">
    <source>
        <dbReference type="ARBA" id="ARBA00000898"/>
    </source>
</evidence>
<dbReference type="Gene3D" id="3.40.50.1000">
    <property type="entry name" value="HAD superfamily/HAD-like"/>
    <property type="match status" value="1"/>
</dbReference>
<dbReference type="KEGG" id="cser:CCO03_00155"/>
<dbReference type="Proteomes" id="UP000196138">
    <property type="component" value="Chromosome"/>
</dbReference>
<keyword evidence="8" id="KW-0378">Hydrolase</keyword>
<gene>
    <name evidence="12" type="ORF">CCO03_00155</name>
</gene>
<dbReference type="NCBIfam" id="TIGR01670">
    <property type="entry name" value="KdsC-phosphatas"/>
    <property type="match status" value="1"/>
</dbReference>
<name>A0A1Y0EIR3_9BURK</name>
<dbReference type="PANTHER" id="PTHR21485">
    <property type="entry name" value="HAD SUPERFAMILY MEMBERS CMAS AND KDSC"/>
    <property type="match status" value="1"/>
</dbReference>
<dbReference type="GO" id="GO:0019143">
    <property type="term" value="F:3-deoxy-manno-octulosonate-8-phosphatase activity"/>
    <property type="evidence" value="ECO:0007669"/>
    <property type="project" value="UniProtKB-EC"/>
</dbReference>
<comment type="similarity">
    <text evidence="3">Belongs to the KdsC family.</text>
</comment>
<dbReference type="SFLD" id="SFLDG01136">
    <property type="entry name" value="C1.6:_Phosphoserine_Phosphatas"/>
    <property type="match status" value="1"/>
</dbReference>
<protein>
    <recommendedName>
        <fullName evidence="6">3-deoxy-D-manno-octulosonate 8-phosphate phosphatase KdsC</fullName>
        <ecNumber evidence="5">3.1.3.45</ecNumber>
    </recommendedName>
    <alternativeName>
        <fullName evidence="10">KDO 8-P phosphatase</fullName>
    </alternativeName>
</protein>
<comment type="subunit">
    <text evidence="4">Homotetramer.</text>
</comment>
<dbReference type="PANTHER" id="PTHR21485:SF3">
    <property type="entry name" value="N-ACYLNEURAMINATE CYTIDYLYLTRANSFERASE"/>
    <property type="match status" value="1"/>
</dbReference>
<evidence type="ECO:0000313" key="12">
    <source>
        <dbReference type="EMBL" id="ARU03311.1"/>
    </source>
</evidence>